<dbReference type="EMBL" id="CP009110">
    <property type="protein sequence ID" value="AIJ26816.1"/>
    <property type="molecule type" value="Genomic_DNA"/>
</dbReference>
<dbReference type="Proteomes" id="UP000062973">
    <property type="component" value="Chromosome"/>
</dbReference>
<accession>A0A076N677</accession>
<organism evidence="2 3">
    <name type="scientific">Amycolatopsis methanolica 239</name>
    <dbReference type="NCBI Taxonomy" id="1068978"/>
    <lineage>
        <taxon>Bacteria</taxon>
        <taxon>Bacillati</taxon>
        <taxon>Actinomycetota</taxon>
        <taxon>Actinomycetes</taxon>
        <taxon>Pseudonocardiales</taxon>
        <taxon>Pseudonocardiaceae</taxon>
        <taxon>Amycolatopsis</taxon>
        <taxon>Amycolatopsis methanolica group</taxon>
    </lineage>
</organism>
<keyword evidence="3" id="KW-1185">Reference proteome</keyword>
<dbReference type="AlphaFoldDB" id="A0A076N677"/>
<dbReference type="STRING" id="1068978.AMETH_6724"/>
<evidence type="ECO:0000256" key="1">
    <source>
        <dbReference type="SAM" id="Phobius"/>
    </source>
</evidence>
<reference evidence="2 3" key="1">
    <citation type="submission" date="2014-07" db="EMBL/GenBank/DDBJ databases">
        <title>Whole Genome Sequence of the Amycolatopsis methanolica 239.</title>
        <authorList>
            <person name="Tang B."/>
        </authorList>
    </citation>
    <scope>NUCLEOTIDE SEQUENCE [LARGE SCALE GENOMIC DNA]</scope>
    <source>
        <strain evidence="2 3">239</strain>
    </source>
</reference>
<keyword evidence="1" id="KW-1133">Transmembrane helix</keyword>
<keyword evidence="1" id="KW-0472">Membrane</keyword>
<sequence length="106" mass="11194">MLLCLLTFGLVGMHHIAGADHPESAVATVVAHAGQPDGDHGHGMTHDVLHLCLAVLLAGVLLGLWMLLRALRNPPLARRPAGRPRSRAPDRPSGRAVLAGLCVLRL</sequence>
<dbReference type="HOGENOM" id="CLU_155042_0_0_11"/>
<protein>
    <submittedName>
        <fullName evidence="2">Acetyl-coenzyme A synthetase</fullName>
    </submittedName>
</protein>
<keyword evidence="1" id="KW-0812">Transmembrane</keyword>
<proteinExistence type="predicted"/>
<gene>
    <name evidence="2" type="ORF">AMETH_6724</name>
</gene>
<dbReference type="OrthoDB" id="3698755at2"/>
<feature type="transmembrane region" description="Helical" evidence="1">
    <location>
        <begin position="47"/>
        <end position="68"/>
    </location>
</feature>
<evidence type="ECO:0000313" key="3">
    <source>
        <dbReference type="Proteomes" id="UP000062973"/>
    </source>
</evidence>
<dbReference type="KEGG" id="amq:AMETH_6724"/>
<evidence type="ECO:0000313" key="2">
    <source>
        <dbReference type="EMBL" id="AIJ26816.1"/>
    </source>
</evidence>
<dbReference type="PATRIC" id="fig|1068978.7.peg.7222"/>
<name>A0A076N677_AMYME</name>